<evidence type="ECO:0000256" key="5">
    <source>
        <dbReference type="ARBA" id="ARBA00023242"/>
    </source>
</evidence>
<comment type="subcellular location">
    <subcellularLocation>
        <location evidence="2 6">Nucleus</location>
        <location evidence="2 6">Nucleolus</location>
    </subcellularLocation>
</comment>
<protein>
    <recommendedName>
        <fullName evidence="6">U3 small nucleolar RNA-associated protein 11</fullName>
        <shortName evidence="6">U3 snoRNA-associated protein 11</shortName>
    </recommendedName>
</protein>
<reference evidence="8 9" key="1">
    <citation type="journal article" date="2014" name="PLoS ONE">
        <title>De novo Genome Assembly of the Fungal Plant Pathogen Pyrenophora semeniperda.</title>
        <authorList>
            <person name="Soliai M.M."/>
            <person name="Meyer S.E."/>
            <person name="Udall J.A."/>
            <person name="Elzinga D.E."/>
            <person name="Hermansen R.A."/>
            <person name="Bodily P.M."/>
            <person name="Hart A.A."/>
            <person name="Coleman C.E."/>
        </authorList>
    </citation>
    <scope>NUCLEOTIDE SEQUENCE [LARGE SCALE GENOMIC DNA]</scope>
    <source>
        <strain evidence="8 9">CCB06</strain>
        <tissue evidence="8">Mycelium</tissue>
    </source>
</reference>
<comment type="similarity">
    <text evidence="3 6">Belongs to the UTP11 family.</text>
</comment>
<comment type="function">
    <text evidence="1 6">Involved in nucleolar processing of pre-18S ribosomal RNA.</text>
</comment>
<proteinExistence type="inferred from homology"/>
<keyword evidence="4 6" id="KW-0698">rRNA processing</keyword>
<evidence type="ECO:0000256" key="3">
    <source>
        <dbReference type="ARBA" id="ARBA00008105"/>
    </source>
</evidence>
<evidence type="ECO:0000256" key="4">
    <source>
        <dbReference type="ARBA" id="ARBA00022552"/>
    </source>
</evidence>
<evidence type="ECO:0000256" key="2">
    <source>
        <dbReference type="ARBA" id="ARBA00004604"/>
    </source>
</evidence>
<name>A0A3M7LZ59_9PLEO</name>
<accession>A0A3M7LZ59</accession>
<dbReference type="Proteomes" id="UP000265663">
    <property type="component" value="Unassembled WGS sequence"/>
</dbReference>
<evidence type="ECO:0000313" key="8">
    <source>
        <dbReference type="EMBL" id="RMZ67462.1"/>
    </source>
</evidence>
<dbReference type="InterPro" id="IPR007144">
    <property type="entry name" value="SSU_processome_Utp11"/>
</dbReference>
<feature type="region of interest" description="Disordered" evidence="7">
    <location>
        <begin position="1"/>
        <end position="23"/>
    </location>
</feature>
<dbReference type="Pfam" id="PF03998">
    <property type="entry name" value="Utp11"/>
    <property type="match status" value="1"/>
</dbReference>
<dbReference type="EMBL" id="KE747810">
    <property type="protein sequence ID" value="RMZ67462.1"/>
    <property type="molecule type" value="Genomic_DNA"/>
</dbReference>
<evidence type="ECO:0000256" key="1">
    <source>
        <dbReference type="ARBA" id="ARBA00004099"/>
    </source>
</evidence>
<gene>
    <name evidence="8" type="ORF">GMOD_00001389</name>
</gene>
<comment type="subunit">
    <text evidence="6">Component of the ribosomal small subunit (SSU) processome.</text>
</comment>
<sequence length="276" mass="32480">MSSMRNAVQRRNHKERAQPVEREKWGLLEKRKDYKLRAADHRQKKTKLKILSQKARDRNPDEFSFKMMSSQVDKQGRKMVDRGNKALSVEVVKLLKTQDAGYIRTMLQMTRKEREELEQKLIMEEPGEVRAVRDGERVKHGKHSVFVENEEEQEGFDPDSWFGQGRDVPVRSHSPSFGHVQDDFSEDEQQPTQQPGTLSKKKMEAQEQAKREARKFRKERERGQERLVSRLRAIKKRESELVAAEEELELQRAKMNNTVGGVNKNGVKFKIRERKR</sequence>
<dbReference type="PANTHER" id="PTHR12838:SF0">
    <property type="entry name" value="U3 SMALL NUCLEOLAR RNA-ASSOCIATED PROTEIN 11-RELATED"/>
    <property type="match status" value="1"/>
</dbReference>
<dbReference type="GO" id="GO:0032040">
    <property type="term" value="C:small-subunit processome"/>
    <property type="evidence" value="ECO:0007669"/>
    <property type="project" value="UniProtKB-UniRule"/>
</dbReference>
<dbReference type="OrthoDB" id="29058at2759"/>
<keyword evidence="9" id="KW-1185">Reference proteome</keyword>
<evidence type="ECO:0000256" key="6">
    <source>
        <dbReference type="PIRNR" id="PIRNR015952"/>
    </source>
</evidence>
<dbReference type="GO" id="GO:0006364">
    <property type="term" value="P:rRNA processing"/>
    <property type="evidence" value="ECO:0007669"/>
    <property type="project" value="UniProtKB-UniRule"/>
</dbReference>
<dbReference type="AlphaFoldDB" id="A0A3M7LZ59"/>
<dbReference type="PANTHER" id="PTHR12838">
    <property type="entry name" value="U3 SMALL NUCLEOLAR RNA-ASSOCIATED PROTEIN 11"/>
    <property type="match status" value="1"/>
</dbReference>
<feature type="compositionally biased region" description="Basic and acidic residues" evidence="7">
    <location>
        <begin position="201"/>
        <end position="211"/>
    </location>
</feature>
<organism evidence="8 9">
    <name type="scientific">Pyrenophora seminiperda CCB06</name>
    <dbReference type="NCBI Taxonomy" id="1302712"/>
    <lineage>
        <taxon>Eukaryota</taxon>
        <taxon>Fungi</taxon>
        <taxon>Dikarya</taxon>
        <taxon>Ascomycota</taxon>
        <taxon>Pezizomycotina</taxon>
        <taxon>Dothideomycetes</taxon>
        <taxon>Pleosporomycetidae</taxon>
        <taxon>Pleosporales</taxon>
        <taxon>Pleosporineae</taxon>
        <taxon>Pleosporaceae</taxon>
        <taxon>Pyrenophora</taxon>
    </lineage>
</organism>
<keyword evidence="5 6" id="KW-0539">Nucleus</keyword>
<feature type="region of interest" description="Disordered" evidence="7">
    <location>
        <begin position="150"/>
        <end position="223"/>
    </location>
</feature>
<evidence type="ECO:0000313" key="9">
    <source>
        <dbReference type="Proteomes" id="UP000265663"/>
    </source>
</evidence>
<dbReference type="PIRSF" id="PIRSF015952">
    <property type="entry name" value="U3snoRNP11"/>
    <property type="match status" value="1"/>
</dbReference>
<evidence type="ECO:0000256" key="7">
    <source>
        <dbReference type="SAM" id="MobiDB-lite"/>
    </source>
</evidence>